<sequence>MPAWDKSDSNKQPISEVSEAPLSGSTTATADTLSLSVSYHQLLHVSVRRRESGVIILDDGADHFLNVSLRIRRIIAYRYKMDSEDMMEDIAMYEDDDSDQFKLEFKPPYSKFFLAVLRTWGWYMLGAVVFLVYSWPYLQTVFMSWKKKRDDSQYDAKYHKDVDMSSKLLLATQLARERMQEKYLKEREIALQKEQERKEKKREEALRLLNNGESGYRLDGDISENSEPSSSKSNHKRGYNHLTGDGLAGRYRAPRRSGCRGGGCG</sequence>
<dbReference type="EMBL" id="CM056744">
    <property type="protein sequence ID" value="KAJ8666910.1"/>
    <property type="molecule type" value="Genomic_DNA"/>
</dbReference>
<evidence type="ECO:0000313" key="2">
    <source>
        <dbReference type="Proteomes" id="UP001239111"/>
    </source>
</evidence>
<protein>
    <submittedName>
        <fullName evidence="1">Uncharacterized protein</fullName>
    </submittedName>
</protein>
<proteinExistence type="predicted"/>
<dbReference type="Proteomes" id="UP001239111">
    <property type="component" value="Chromosome 4"/>
</dbReference>
<gene>
    <name evidence="1" type="ORF">QAD02_008572</name>
</gene>
<keyword evidence="2" id="KW-1185">Reference proteome</keyword>
<evidence type="ECO:0000313" key="1">
    <source>
        <dbReference type="EMBL" id="KAJ8666910.1"/>
    </source>
</evidence>
<organism evidence="1 2">
    <name type="scientific">Eretmocerus hayati</name>
    <dbReference type="NCBI Taxonomy" id="131215"/>
    <lineage>
        <taxon>Eukaryota</taxon>
        <taxon>Metazoa</taxon>
        <taxon>Ecdysozoa</taxon>
        <taxon>Arthropoda</taxon>
        <taxon>Hexapoda</taxon>
        <taxon>Insecta</taxon>
        <taxon>Pterygota</taxon>
        <taxon>Neoptera</taxon>
        <taxon>Endopterygota</taxon>
        <taxon>Hymenoptera</taxon>
        <taxon>Apocrita</taxon>
        <taxon>Proctotrupomorpha</taxon>
        <taxon>Chalcidoidea</taxon>
        <taxon>Aphelinidae</taxon>
        <taxon>Aphelininae</taxon>
        <taxon>Eretmocerus</taxon>
    </lineage>
</organism>
<accession>A0ACC2N6U4</accession>
<name>A0ACC2N6U4_9HYME</name>
<reference evidence="1" key="1">
    <citation type="submission" date="2023-04" db="EMBL/GenBank/DDBJ databases">
        <title>A chromosome-level genome assembly of the parasitoid wasp Eretmocerus hayati.</title>
        <authorList>
            <person name="Zhong Y."/>
            <person name="Liu S."/>
            <person name="Liu Y."/>
        </authorList>
    </citation>
    <scope>NUCLEOTIDE SEQUENCE</scope>
    <source>
        <strain evidence="1">ZJU_SS_LIU_2023</strain>
    </source>
</reference>
<comment type="caution">
    <text evidence="1">The sequence shown here is derived from an EMBL/GenBank/DDBJ whole genome shotgun (WGS) entry which is preliminary data.</text>
</comment>